<protein>
    <submittedName>
        <fullName evidence="2">Uncharacterized protein</fullName>
    </submittedName>
</protein>
<evidence type="ECO:0000313" key="3">
    <source>
        <dbReference type="Proteomes" id="UP000307074"/>
    </source>
</evidence>
<accession>A0A5B7Y0W4</accession>
<dbReference type="AlphaFoldDB" id="A0A5B7Y0W4"/>
<dbReference type="EMBL" id="CP031198">
    <property type="protein sequence ID" value="QCZ53608.1"/>
    <property type="molecule type" value="Genomic_DNA"/>
</dbReference>
<dbReference type="RefSeq" id="WP_139592662.1">
    <property type="nucleotide sequence ID" value="NZ_CP031198.1"/>
</dbReference>
<evidence type="ECO:0000313" key="2">
    <source>
        <dbReference type="EMBL" id="QCZ53608.1"/>
    </source>
</evidence>
<evidence type="ECO:0000313" key="1">
    <source>
        <dbReference type="EMBL" id="QCZ53536.1"/>
    </source>
</evidence>
<dbReference type="EMBL" id="CP031198">
    <property type="protein sequence ID" value="QCZ53536.1"/>
    <property type="molecule type" value="Genomic_DNA"/>
</dbReference>
<gene>
    <name evidence="1" type="ORF">UCCLBBS449_1601</name>
    <name evidence="2" type="ORF">UCCLBBS449_1673</name>
</gene>
<proteinExistence type="predicted"/>
<dbReference type="Proteomes" id="UP000307074">
    <property type="component" value="Chromosome"/>
</dbReference>
<name>A0A5B7Y0W4_LEVBR</name>
<organism evidence="2 3">
    <name type="scientific">Levilactobacillus brevis</name>
    <name type="common">Lactobacillus brevis</name>
    <dbReference type="NCBI Taxonomy" id="1580"/>
    <lineage>
        <taxon>Bacteria</taxon>
        <taxon>Bacillati</taxon>
        <taxon>Bacillota</taxon>
        <taxon>Bacilli</taxon>
        <taxon>Lactobacillales</taxon>
        <taxon>Lactobacillaceae</taxon>
        <taxon>Levilactobacillus</taxon>
    </lineage>
</organism>
<reference evidence="2 3" key="1">
    <citation type="submission" date="2018-07" db="EMBL/GenBank/DDBJ databases">
        <authorList>
            <person name="Feyereisen M."/>
        </authorList>
    </citation>
    <scope>NUCLEOTIDE SEQUENCE [LARGE SCALE GENOMIC DNA]</scope>
    <source>
        <strain evidence="2 3">UCCLBBS449</strain>
    </source>
</reference>
<sequence>MNKLCIDCKAQYDSAISLINVKKGLNISATQESKKLFTQIYFLNTILNRHELKIFFNQDYVPSIKNLLLNIFFNFVTDNYIAVLFELRGVLDEEMNLICSRYHITLSRRFSENKKMLSQYLSDNGLKSANFETKLAQFQTQYSEMSGILHSFSTSRLSMYEYLNDILGSSTPEQVNEVLNKGISTLIYFDIFISSDSLRVWEKDDIENMFNLIFGAGKTTRTRQQLKNRTF</sequence>